<accession>A0A0F9KF67</accession>
<evidence type="ECO:0000313" key="1">
    <source>
        <dbReference type="EMBL" id="KKM20793.1"/>
    </source>
</evidence>
<dbReference type="EMBL" id="LAZR01013695">
    <property type="protein sequence ID" value="KKM20793.1"/>
    <property type="molecule type" value="Genomic_DNA"/>
</dbReference>
<protein>
    <submittedName>
        <fullName evidence="1">Uncharacterized protein</fullName>
    </submittedName>
</protein>
<dbReference type="AlphaFoldDB" id="A0A0F9KF67"/>
<comment type="caution">
    <text evidence="1">The sequence shown here is derived from an EMBL/GenBank/DDBJ whole genome shotgun (WGS) entry which is preliminary data.</text>
</comment>
<organism evidence="1">
    <name type="scientific">marine sediment metagenome</name>
    <dbReference type="NCBI Taxonomy" id="412755"/>
    <lineage>
        <taxon>unclassified sequences</taxon>
        <taxon>metagenomes</taxon>
        <taxon>ecological metagenomes</taxon>
    </lineage>
</organism>
<gene>
    <name evidence="1" type="ORF">LCGC14_1641920</name>
</gene>
<reference evidence="1" key="1">
    <citation type="journal article" date="2015" name="Nature">
        <title>Complex archaea that bridge the gap between prokaryotes and eukaryotes.</title>
        <authorList>
            <person name="Spang A."/>
            <person name="Saw J.H."/>
            <person name="Jorgensen S.L."/>
            <person name="Zaremba-Niedzwiedzka K."/>
            <person name="Martijn J."/>
            <person name="Lind A.E."/>
            <person name="van Eijk R."/>
            <person name="Schleper C."/>
            <person name="Guy L."/>
            <person name="Ettema T.J."/>
        </authorList>
    </citation>
    <scope>NUCLEOTIDE SEQUENCE</scope>
</reference>
<proteinExistence type="predicted"/>
<sequence>MSKKILKSEIERQIDRDITVVRNAIMRLQIKGYTVEGVPTETMYGKVVSHIYLRDRVGNLVCFQKHLFTLDKLDK</sequence>
<name>A0A0F9KF67_9ZZZZ</name>